<dbReference type="Gene3D" id="3.40.50.720">
    <property type="entry name" value="NAD(P)-binding Rossmann-like Domain"/>
    <property type="match status" value="1"/>
</dbReference>
<dbReference type="GO" id="GO:0070402">
    <property type="term" value="F:NADPH binding"/>
    <property type="evidence" value="ECO:0007669"/>
    <property type="project" value="TreeGrafter"/>
</dbReference>
<dbReference type="InterPro" id="IPR013149">
    <property type="entry name" value="ADH-like_C"/>
</dbReference>
<feature type="domain" description="Enoyl reductase (ER)" evidence="3">
    <location>
        <begin position="11"/>
        <end position="328"/>
    </location>
</feature>
<dbReference type="Pfam" id="PF00107">
    <property type="entry name" value="ADH_zinc_N"/>
    <property type="match status" value="1"/>
</dbReference>
<sequence length="331" mass="34251">MSFAINITQTGGPEVLRRSDMPVPKPAEGEVLVRNRAAAVNFIDTIIRRGEMPAGMMPDLPHIPGVEGAGVVEAVGAGVSSIRAGDRVAWMGPIGAGGYAAHSRVAAPYVTPIAGDISFDLAAALPVNAMTAYHMLVNLGAAQAGQTVLIHAAAGGVGTMAVQIAKHLGLTVIASVSSDKIAYATTQGADHVIDYRQQDVTSQVHALTEGRGVDLTLNPISGQTLKSDLAVLAPLGTAVLFGFLAGPPAGDFAVDLVQHFQKSVAVRVSDIYTYFAHQPDAFGGDMATVFDLLKQGVLRPQITTLPIADAAKAHRLLEAGKTTGKLVLNIG</sequence>
<accession>A0A0P1H972</accession>
<dbReference type="RefSeq" id="WP_058317539.1">
    <property type="nucleotide sequence ID" value="NZ_CYSF01000003.1"/>
</dbReference>
<dbReference type="Proteomes" id="UP000051681">
    <property type="component" value="Unassembled WGS sequence"/>
</dbReference>
<dbReference type="STRING" id="340021.TM5383_00572"/>
<dbReference type="InterPro" id="IPR047618">
    <property type="entry name" value="QOR-like"/>
</dbReference>
<protein>
    <submittedName>
        <fullName evidence="4">Quinone oxidoreductase 1</fullName>
        <ecNumber evidence="4">1.6.5.5</ecNumber>
    </submittedName>
</protein>
<evidence type="ECO:0000256" key="2">
    <source>
        <dbReference type="ARBA" id="ARBA00023002"/>
    </source>
</evidence>
<name>A0A0P1H972_9RHOB</name>
<evidence type="ECO:0000259" key="3">
    <source>
        <dbReference type="SMART" id="SM00829"/>
    </source>
</evidence>
<dbReference type="InterPro" id="IPR002364">
    <property type="entry name" value="Quin_OxRdtase/zeta-crystal_CS"/>
</dbReference>
<dbReference type="GO" id="GO:0008270">
    <property type="term" value="F:zinc ion binding"/>
    <property type="evidence" value="ECO:0007669"/>
    <property type="project" value="InterPro"/>
</dbReference>
<reference evidence="4 5" key="1">
    <citation type="submission" date="2015-09" db="EMBL/GenBank/DDBJ databases">
        <authorList>
            <consortium name="Swine Surveillance"/>
        </authorList>
    </citation>
    <scope>NUCLEOTIDE SEQUENCE [LARGE SCALE GENOMIC DNA]</scope>
    <source>
        <strain evidence="4 5">CECT 8383</strain>
    </source>
</reference>
<dbReference type="EMBL" id="CYSF01000003">
    <property type="protein sequence ID" value="CUH83385.1"/>
    <property type="molecule type" value="Genomic_DNA"/>
</dbReference>
<dbReference type="InterPro" id="IPR011032">
    <property type="entry name" value="GroES-like_sf"/>
</dbReference>
<dbReference type="SMART" id="SM00829">
    <property type="entry name" value="PKS_ER"/>
    <property type="match status" value="1"/>
</dbReference>
<dbReference type="Pfam" id="PF08240">
    <property type="entry name" value="ADH_N"/>
    <property type="match status" value="1"/>
</dbReference>
<dbReference type="SUPFAM" id="SSF51735">
    <property type="entry name" value="NAD(P)-binding Rossmann-fold domains"/>
    <property type="match status" value="1"/>
</dbReference>
<dbReference type="PROSITE" id="PS01162">
    <property type="entry name" value="QOR_ZETA_CRYSTAL"/>
    <property type="match status" value="1"/>
</dbReference>
<dbReference type="InterPro" id="IPR020843">
    <property type="entry name" value="ER"/>
</dbReference>
<evidence type="ECO:0000256" key="1">
    <source>
        <dbReference type="ARBA" id="ARBA00022857"/>
    </source>
</evidence>
<dbReference type="PANTHER" id="PTHR48106">
    <property type="entry name" value="QUINONE OXIDOREDUCTASE PIG3-RELATED"/>
    <property type="match status" value="1"/>
</dbReference>
<keyword evidence="1" id="KW-0521">NADP</keyword>
<dbReference type="EC" id="1.6.5.5" evidence="4"/>
<evidence type="ECO:0000313" key="4">
    <source>
        <dbReference type="EMBL" id="CUH83385.1"/>
    </source>
</evidence>
<dbReference type="AlphaFoldDB" id="A0A0P1H972"/>
<keyword evidence="2 4" id="KW-0560">Oxidoreductase</keyword>
<organism evidence="4 5">
    <name type="scientific">Thalassovita mediterranea</name>
    <dbReference type="NCBI Taxonomy" id="340021"/>
    <lineage>
        <taxon>Bacteria</taxon>
        <taxon>Pseudomonadati</taxon>
        <taxon>Pseudomonadota</taxon>
        <taxon>Alphaproteobacteria</taxon>
        <taxon>Rhodobacterales</taxon>
        <taxon>Roseobacteraceae</taxon>
        <taxon>Thalassovita</taxon>
    </lineage>
</organism>
<dbReference type="SUPFAM" id="SSF50129">
    <property type="entry name" value="GroES-like"/>
    <property type="match status" value="1"/>
</dbReference>
<dbReference type="InterPro" id="IPR036291">
    <property type="entry name" value="NAD(P)-bd_dom_sf"/>
</dbReference>
<dbReference type="GO" id="GO:0003960">
    <property type="term" value="F:quinone reductase (NADPH) activity"/>
    <property type="evidence" value="ECO:0007669"/>
    <property type="project" value="UniProtKB-EC"/>
</dbReference>
<evidence type="ECO:0000313" key="5">
    <source>
        <dbReference type="Proteomes" id="UP000051681"/>
    </source>
</evidence>
<dbReference type="CDD" id="cd05286">
    <property type="entry name" value="QOR2"/>
    <property type="match status" value="1"/>
</dbReference>
<dbReference type="Gene3D" id="3.90.180.10">
    <property type="entry name" value="Medium-chain alcohol dehydrogenases, catalytic domain"/>
    <property type="match status" value="1"/>
</dbReference>
<keyword evidence="5" id="KW-1185">Reference proteome</keyword>
<proteinExistence type="predicted"/>
<dbReference type="InterPro" id="IPR013154">
    <property type="entry name" value="ADH-like_N"/>
</dbReference>
<gene>
    <name evidence="4" type="primary">qorA_2</name>
    <name evidence="4" type="ORF">TM5383_00572</name>
</gene>